<feature type="region of interest" description="Disordered" evidence="1">
    <location>
        <begin position="131"/>
        <end position="175"/>
    </location>
</feature>
<reference evidence="3" key="1">
    <citation type="submission" date="2020-05" db="EMBL/GenBank/DDBJ databases">
        <title>Phylogenomic resolution of chytrid fungi.</title>
        <authorList>
            <person name="Stajich J.E."/>
            <person name="Amses K."/>
            <person name="Simmons R."/>
            <person name="Seto K."/>
            <person name="Myers J."/>
            <person name="Bonds A."/>
            <person name="Quandt C.A."/>
            <person name="Barry K."/>
            <person name="Liu P."/>
            <person name="Grigoriev I."/>
            <person name="Longcore J.E."/>
            <person name="James T.Y."/>
        </authorList>
    </citation>
    <scope>NUCLEOTIDE SEQUENCE</scope>
    <source>
        <strain evidence="3">JEL0318</strain>
    </source>
</reference>
<keyword evidence="2" id="KW-1133">Transmembrane helix</keyword>
<feature type="transmembrane region" description="Helical" evidence="2">
    <location>
        <begin position="12"/>
        <end position="35"/>
    </location>
</feature>
<organism evidence="3 4">
    <name type="scientific">Rhizophlyctis rosea</name>
    <dbReference type="NCBI Taxonomy" id="64517"/>
    <lineage>
        <taxon>Eukaryota</taxon>
        <taxon>Fungi</taxon>
        <taxon>Fungi incertae sedis</taxon>
        <taxon>Chytridiomycota</taxon>
        <taxon>Chytridiomycota incertae sedis</taxon>
        <taxon>Chytridiomycetes</taxon>
        <taxon>Rhizophlyctidales</taxon>
        <taxon>Rhizophlyctidaceae</taxon>
        <taxon>Rhizophlyctis</taxon>
    </lineage>
</organism>
<feature type="region of interest" description="Disordered" evidence="1">
    <location>
        <begin position="206"/>
        <end position="247"/>
    </location>
</feature>
<feature type="compositionally biased region" description="Low complexity" evidence="1">
    <location>
        <begin position="143"/>
        <end position="160"/>
    </location>
</feature>
<proteinExistence type="predicted"/>
<dbReference type="EMBL" id="JADGJD010000034">
    <property type="protein sequence ID" value="KAJ3056423.1"/>
    <property type="molecule type" value="Genomic_DNA"/>
</dbReference>
<evidence type="ECO:0000256" key="2">
    <source>
        <dbReference type="SAM" id="Phobius"/>
    </source>
</evidence>
<feature type="compositionally biased region" description="Polar residues" evidence="1">
    <location>
        <begin position="166"/>
        <end position="175"/>
    </location>
</feature>
<feature type="compositionally biased region" description="Polar residues" evidence="1">
    <location>
        <begin position="221"/>
        <end position="232"/>
    </location>
</feature>
<accession>A0AAD5SIX8</accession>
<name>A0AAD5SIX8_9FUNG</name>
<keyword evidence="4" id="KW-1185">Reference proteome</keyword>
<evidence type="ECO:0000313" key="4">
    <source>
        <dbReference type="Proteomes" id="UP001212841"/>
    </source>
</evidence>
<dbReference type="AlphaFoldDB" id="A0AAD5SIX8"/>
<evidence type="ECO:0000256" key="1">
    <source>
        <dbReference type="SAM" id="MobiDB-lite"/>
    </source>
</evidence>
<keyword evidence="2" id="KW-0472">Membrane</keyword>
<feature type="compositionally biased region" description="Basic residues" evidence="1">
    <location>
        <begin position="233"/>
        <end position="247"/>
    </location>
</feature>
<comment type="caution">
    <text evidence="3">The sequence shown here is derived from an EMBL/GenBank/DDBJ whole genome shotgun (WGS) entry which is preliminary data.</text>
</comment>
<sequence>MAVAMPVVTVAGAGMVFGGVGCAGVVVGLVALLAWDPTGFRREGRSVGEEWSGWTNEAVKMRNMDLKSGLDGMAAACTPQEKIVKNVKEEEILEEHIAATKHRMTHSFTMTWPRSGTTRARAMSSPAAMTPLMSISIPPKPSQPTQQPSSPLLTPATSPSRPKSHSAPQNPSDLSNTVVAGRAETEMDPGPPFLAKRIVVETPQAPINVDDISKHTPTDPLLQSKSTKPNRTPSRRSSSKRKKRRKK</sequence>
<evidence type="ECO:0000313" key="3">
    <source>
        <dbReference type="EMBL" id="KAJ3056423.1"/>
    </source>
</evidence>
<dbReference type="Proteomes" id="UP001212841">
    <property type="component" value="Unassembled WGS sequence"/>
</dbReference>
<keyword evidence="2" id="KW-0812">Transmembrane</keyword>
<protein>
    <submittedName>
        <fullName evidence="3">Uncharacterized protein</fullName>
    </submittedName>
</protein>
<gene>
    <name evidence="3" type="ORF">HK097_007037</name>
</gene>